<reference evidence="1" key="2">
    <citation type="journal article" date="2022" name="New Phytol.">
        <title>Evolutionary transition to the ectomycorrhizal habit in the genomes of a hyperdiverse lineage of mushroom-forming fungi.</title>
        <authorList>
            <person name="Looney B."/>
            <person name="Miyauchi S."/>
            <person name="Morin E."/>
            <person name="Drula E."/>
            <person name="Courty P.E."/>
            <person name="Kohler A."/>
            <person name="Kuo A."/>
            <person name="LaButti K."/>
            <person name="Pangilinan J."/>
            <person name="Lipzen A."/>
            <person name="Riley R."/>
            <person name="Andreopoulos W."/>
            <person name="He G."/>
            <person name="Johnson J."/>
            <person name="Nolan M."/>
            <person name="Tritt A."/>
            <person name="Barry K.W."/>
            <person name="Grigoriev I.V."/>
            <person name="Nagy L.G."/>
            <person name="Hibbett D."/>
            <person name="Henrissat B."/>
            <person name="Matheny P.B."/>
            <person name="Labbe J."/>
            <person name="Martin F.M."/>
        </authorList>
    </citation>
    <scope>NUCLEOTIDE SEQUENCE</scope>
    <source>
        <strain evidence="1">FP105234-sp</strain>
    </source>
</reference>
<dbReference type="EMBL" id="MU277137">
    <property type="protein sequence ID" value="KAI0037286.1"/>
    <property type="molecule type" value="Genomic_DNA"/>
</dbReference>
<organism evidence="1 2">
    <name type="scientific">Auriscalpium vulgare</name>
    <dbReference type="NCBI Taxonomy" id="40419"/>
    <lineage>
        <taxon>Eukaryota</taxon>
        <taxon>Fungi</taxon>
        <taxon>Dikarya</taxon>
        <taxon>Basidiomycota</taxon>
        <taxon>Agaricomycotina</taxon>
        <taxon>Agaricomycetes</taxon>
        <taxon>Russulales</taxon>
        <taxon>Auriscalpiaceae</taxon>
        <taxon>Auriscalpium</taxon>
    </lineage>
</organism>
<feature type="non-terminal residue" evidence="1">
    <location>
        <position position="1"/>
    </location>
</feature>
<sequence>GRSGRAEGDVGEQQGNELTNYLDRDSLAALIEGLKVFEGGVLVNSHNRLFPLAVPGGPTRPWRSSPSAAAIVQDGQEDIKGRLPRRGKRAARAGRQGDERAELGMAIEHGVPDRAP</sequence>
<evidence type="ECO:0000313" key="2">
    <source>
        <dbReference type="Proteomes" id="UP000814033"/>
    </source>
</evidence>
<keyword evidence="2" id="KW-1185">Reference proteome</keyword>
<evidence type="ECO:0000313" key="1">
    <source>
        <dbReference type="EMBL" id="KAI0037286.1"/>
    </source>
</evidence>
<protein>
    <submittedName>
        <fullName evidence="1">Uncharacterized protein</fullName>
    </submittedName>
</protein>
<reference evidence="1" key="1">
    <citation type="submission" date="2021-02" db="EMBL/GenBank/DDBJ databases">
        <authorList>
            <consortium name="DOE Joint Genome Institute"/>
            <person name="Ahrendt S."/>
            <person name="Looney B.P."/>
            <person name="Miyauchi S."/>
            <person name="Morin E."/>
            <person name="Drula E."/>
            <person name="Courty P.E."/>
            <person name="Chicoki N."/>
            <person name="Fauchery L."/>
            <person name="Kohler A."/>
            <person name="Kuo A."/>
            <person name="Labutti K."/>
            <person name="Pangilinan J."/>
            <person name="Lipzen A."/>
            <person name="Riley R."/>
            <person name="Andreopoulos W."/>
            <person name="He G."/>
            <person name="Johnson J."/>
            <person name="Barry K.W."/>
            <person name="Grigoriev I.V."/>
            <person name="Nagy L."/>
            <person name="Hibbett D."/>
            <person name="Henrissat B."/>
            <person name="Matheny P.B."/>
            <person name="Labbe J."/>
            <person name="Martin F."/>
        </authorList>
    </citation>
    <scope>NUCLEOTIDE SEQUENCE</scope>
    <source>
        <strain evidence="1">FP105234-sp</strain>
    </source>
</reference>
<proteinExistence type="predicted"/>
<dbReference type="Proteomes" id="UP000814033">
    <property type="component" value="Unassembled WGS sequence"/>
</dbReference>
<accession>A0ACB8QZH4</accession>
<gene>
    <name evidence="1" type="ORF">FA95DRAFT_1578935</name>
</gene>
<comment type="caution">
    <text evidence="1">The sequence shown here is derived from an EMBL/GenBank/DDBJ whole genome shotgun (WGS) entry which is preliminary data.</text>
</comment>
<name>A0ACB8QZH4_9AGAM</name>